<keyword evidence="2" id="KW-0812">Transmembrane</keyword>
<comment type="caution">
    <text evidence="4">The sequence shown here is derived from an EMBL/GenBank/DDBJ whole genome shotgun (WGS) entry which is preliminary data.</text>
</comment>
<gene>
    <name evidence="4" type="ORF">EPK99_13340</name>
</gene>
<dbReference type="Proteomes" id="UP000287687">
    <property type="component" value="Unassembled WGS sequence"/>
</dbReference>
<feature type="compositionally biased region" description="Polar residues" evidence="1">
    <location>
        <begin position="8"/>
        <end position="19"/>
    </location>
</feature>
<keyword evidence="2" id="KW-0472">Membrane</keyword>
<feature type="domain" description="TadE-like" evidence="3">
    <location>
        <begin position="31"/>
        <end position="73"/>
    </location>
</feature>
<keyword evidence="2" id="KW-1133">Transmembrane helix</keyword>
<feature type="transmembrane region" description="Helical" evidence="2">
    <location>
        <begin position="31"/>
        <end position="52"/>
    </location>
</feature>
<evidence type="ECO:0000313" key="4">
    <source>
        <dbReference type="EMBL" id="RWX76662.1"/>
    </source>
</evidence>
<protein>
    <submittedName>
        <fullName evidence="4">Pilus assembly protein</fullName>
    </submittedName>
</protein>
<proteinExistence type="predicted"/>
<organism evidence="4 5">
    <name type="scientific">Neorhizobium lilium</name>
    <dbReference type="NCBI Taxonomy" id="2503024"/>
    <lineage>
        <taxon>Bacteria</taxon>
        <taxon>Pseudomonadati</taxon>
        <taxon>Pseudomonadota</taxon>
        <taxon>Alphaproteobacteria</taxon>
        <taxon>Hyphomicrobiales</taxon>
        <taxon>Rhizobiaceae</taxon>
        <taxon>Rhizobium/Agrobacterium group</taxon>
        <taxon>Neorhizobium</taxon>
    </lineage>
</organism>
<dbReference type="RefSeq" id="WP_128443580.1">
    <property type="nucleotide sequence ID" value="NZ_SBIP01000003.1"/>
</dbReference>
<dbReference type="AlphaFoldDB" id="A0A3S3RFW7"/>
<dbReference type="EMBL" id="SBIP01000003">
    <property type="protein sequence ID" value="RWX76662.1"/>
    <property type="molecule type" value="Genomic_DNA"/>
</dbReference>
<accession>A0A3S3RFW7</accession>
<evidence type="ECO:0000256" key="2">
    <source>
        <dbReference type="SAM" id="Phobius"/>
    </source>
</evidence>
<keyword evidence="5" id="KW-1185">Reference proteome</keyword>
<evidence type="ECO:0000259" key="3">
    <source>
        <dbReference type="Pfam" id="PF07811"/>
    </source>
</evidence>
<sequence>MRRDHQDTSNGSPARQTGCGQMRRFLRSRDGAAAIEFAILAIPYFLIVFAIIETFIAYTGEQLVGNAVDTMARKLRTGNITYAHNPGTDKDRTAFRQEFCDEISILIKCSASEAATPDKLWLDVRSFTSFASIPTTVPRTPPNSAYGELDTSSMGYAPGGPKTINMLRAYYKWDVITDLIRPYITNVRPGDGSRPYYFLIVETAAFQNEDYP</sequence>
<feature type="region of interest" description="Disordered" evidence="1">
    <location>
        <begin position="1"/>
        <end position="20"/>
    </location>
</feature>
<dbReference type="Pfam" id="PF07811">
    <property type="entry name" value="TadE"/>
    <property type="match status" value="1"/>
</dbReference>
<name>A0A3S3RFW7_9HYPH</name>
<dbReference type="OrthoDB" id="7990385at2"/>
<evidence type="ECO:0000313" key="5">
    <source>
        <dbReference type="Proteomes" id="UP000287687"/>
    </source>
</evidence>
<evidence type="ECO:0000256" key="1">
    <source>
        <dbReference type="SAM" id="MobiDB-lite"/>
    </source>
</evidence>
<dbReference type="InterPro" id="IPR012495">
    <property type="entry name" value="TadE-like_dom"/>
</dbReference>
<reference evidence="4 5" key="1">
    <citation type="submission" date="2019-01" db="EMBL/GenBank/DDBJ databases">
        <title>The draft genome of Rhizobium sp. 24NR.</title>
        <authorList>
            <person name="Liu L."/>
            <person name="Liang L."/>
            <person name="Shi S."/>
            <person name="Xu L."/>
            <person name="Wang X."/>
            <person name="Li L."/>
            <person name="Zhang X."/>
        </authorList>
    </citation>
    <scope>NUCLEOTIDE SEQUENCE [LARGE SCALE GENOMIC DNA]</scope>
    <source>
        <strain evidence="4 5">24NR</strain>
    </source>
</reference>